<evidence type="ECO:0000313" key="4">
    <source>
        <dbReference type="Proteomes" id="UP000245678"/>
    </source>
</evidence>
<dbReference type="Gene3D" id="3.30.420.10">
    <property type="entry name" value="Ribonuclease H-like superfamily/Ribonuclease H"/>
    <property type="match status" value="1"/>
</dbReference>
<dbReference type="AlphaFoldDB" id="A0A316H0J5"/>
<evidence type="ECO:0000256" key="1">
    <source>
        <dbReference type="SAM" id="MobiDB-lite"/>
    </source>
</evidence>
<dbReference type="GO" id="GO:0003676">
    <property type="term" value="F:nucleic acid binding"/>
    <property type="evidence" value="ECO:0007669"/>
    <property type="project" value="InterPro"/>
</dbReference>
<sequence length="161" mass="19199">MATVSYMWSEKGKQPKINQKQRKRERKTLFGCIEPETGIVVADKADKGNTASFFSFLLLVTKAYPGRKVLMVLDNVPYHHAKRLKPILERYKHRMELLYLPPYSPDLNPIERVWWYMRKKITHNRYVQTLDERLKNFDRFIRDFQVENETGKNLAKLIVNI</sequence>
<feature type="domain" description="Tc1-like transposase DDE" evidence="2">
    <location>
        <begin position="4"/>
        <end position="132"/>
    </location>
</feature>
<keyword evidence="4" id="KW-1185">Reference proteome</keyword>
<reference evidence="3 4" key="1">
    <citation type="submission" date="2018-05" db="EMBL/GenBank/DDBJ databases">
        <title>Genomic Encyclopedia of Archaeal and Bacterial Type Strains, Phase II (KMG-II): from individual species to whole genera.</title>
        <authorList>
            <person name="Goeker M."/>
        </authorList>
    </citation>
    <scope>NUCLEOTIDE SEQUENCE [LARGE SCALE GENOMIC DNA]</scope>
    <source>
        <strain evidence="3 4">DSM 19975</strain>
    </source>
</reference>
<dbReference type="InterPro" id="IPR036397">
    <property type="entry name" value="RNaseH_sf"/>
</dbReference>
<name>A0A316H0J5_9SPHI</name>
<comment type="caution">
    <text evidence="3">The sequence shown here is derived from an EMBL/GenBank/DDBJ whole genome shotgun (WGS) entry which is preliminary data.</text>
</comment>
<dbReference type="Proteomes" id="UP000245678">
    <property type="component" value="Unassembled WGS sequence"/>
</dbReference>
<dbReference type="InterPro" id="IPR047655">
    <property type="entry name" value="Transpos_IS630-like"/>
</dbReference>
<protein>
    <submittedName>
        <fullName evidence="3">Putative transposase</fullName>
    </submittedName>
</protein>
<dbReference type="Pfam" id="PF13358">
    <property type="entry name" value="DDE_3"/>
    <property type="match status" value="1"/>
</dbReference>
<dbReference type="NCBIfam" id="NF033545">
    <property type="entry name" value="transpos_IS630"/>
    <property type="match status" value="1"/>
</dbReference>
<organism evidence="3 4">
    <name type="scientific">Mucilaginibacter oryzae</name>
    <dbReference type="NCBI Taxonomy" id="468058"/>
    <lineage>
        <taxon>Bacteria</taxon>
        <taxon>Pseudomonadati</taxon>
        <taxon>Bacteroidota</taxon>
        <taxon>Sphingobacteriia</taxon>
        <taxon>Sphingobacteriales</taxon>
        <taxon>Sphingobacteriaceae</taxon>
        <taxon>Mucilaginibacter</taxon>
    </lineage>
</organism>
<evidence type="ECO:0000259" key="2">
    <source>
        <dbReference type="Pfam" id="PF13358"/>
    </source>
</evidence>
<dbReference type="PANTHER" id="PTHR46564:SF1">
    <property type="entry name" value="TRANSPOSASE"/>
    <property type="match status" value="1"/>
</dbReference>
<dbReference type="InterPro" id="IPR038717">
    <property type="entry name" value="Tc1-like_DDE_dom"/>
</dbReference>
<proteinExistence type="predicted"/>
<accession>A0A316H0J5</accession>
<feature type="region of interest" description="Disordered" evidence="1">
    <location>
        <begin position="1"/>
        <end position="23"/>
    </location>
</feature>
<dbReference type="EMBL" id="QGHA01000015">
    <property type="protein sequence ID" value="PWK69951.1"/>
    <property type="molecule type" value="Genomic_DNA"/>
</dbReference>
<evidence type="ECO:0000313" key="3">
    <source>
        <dbReference type="EMBL" id="PWK69951.1"/>
    </source>
</evidence>
<dbReference type="PANTHER" id="PTHR46564">
    <property type="entry name" value="TRANSPOSASE"/>
    <property type="match status" value="1"/>
</dbReference>
<gene>
    <name evidence="3" type="ORF">LX99_04604</name>
</gene>